<proteinExistence type="predicted"/>
<dbReference type="InterPro" id="IPR008651">
    <property type="entry name" value="Uncharacterised_HicB"/>
</dbReference>
<dbReference type="RefSeq" id="WP_183355024.1">
    <property type="nucleotide sequence ID" value="NZ_BLXX01000007.1"/>
</dbReference>
<evidence type="ECO:0008006" key="3">
    <source>
        <dbReference type="Google" id="ProtNLM"/>
    </source>
</evidence>
<sequence length="113" mass="12762">MKKTDQYLKIVEWSEEDGCYVGSCPGVIYGGVHGQDESEVYRELCQAVAEAVELYEADGKPLPVQTAHKDYSGRFLLRVDKELHRELAIRALRSGESLNNYCQNVLKKAIRQG</sequence>
<evidence type="ECO:0000313" key="2">
    <source>
        <dbReference type="Proteomes" id="UP000556026"/>
    </source>
</evidence>
<reference evidence="2" key="1">
    <citation type="submission" date="2020-06" db="EMBL/GenBank/DDBJ databases">
        <title>Draft genomic sequence of Geomonas sp. Red330.</title>
        <authorList>
            <person name="Itoh H."/>
            <person name="Zhenxing X."/>
            <person name="Ushijima N."/>
            <person name="Masuda Y."/>
            <person name="Shiratori Y."/>
            <person name="Senoo K."/>
        </authorList>
    </citation>
    <scope>NUCLEOTIDE SEQUENCE [LARGE SCALE GENOMIC DNA]</scope>
    <source>
        <strain evidence="2">Red330</strain>
    </source>
</reference>
<gene>
    <name evidence="1" type="ORF">GMST_25360</name>
</gene>
<dbReference type="Proteomes" id="UP000556026">
    <property type="component" value="Unassembled WGS sequence"/>
</dbReference>
<comment type="caution">
    <text evidence="1">The sequence shown here is derived from an EMBL/GenBank/DDBJ whole genome shotgun (WGS) entry which is preliminary data.</text>
</comment>
<dbReference type="InterPro" id="IPR035069">
    <property type="entry name" value="TTHA1013/TTHA0281-like"/>
</dbReference>
<dbReference type="SUPFAM" id="SSF47598">
    <property type="entry name" value="Ribbon-helix-helix"/>
    <property type="match status" value="1"/>
</dbReference>
<dbReference type="SUPFAM" id="SSF143100">
    <property type="entry name" value="TTHA1013/TTHA0281-like"/>
    <property type="match status" value="1"/>
</dbReference>
<dbReference type="GO" id="GO:0006355">
    <property type="term" value="P:regulation of DNA-templated transcription"/>
    <property type="evidence" value="ECO:0007669"/>
    <property type="project" value="InterPro"/>
</dbReference>
<accession>A0A6V8MJP0</accession>
<keyword evidence="2" id="KW-1185">Reference proteome</keyword>
<dbReference type="AlphaFoldDB" id="A0A6V8MJP0"/>
<organism evidence="1 2">
    <name type="scientific">Geomonas silvestris</name>
    <dbReference type="NCBI Taxonomy" id="2740184"/>
    <lineage>
        <taxon>Bacteria</taxon>
        <taxon>Pseudomonadati</taxon>
        <taxon>Thermodesulfobacteriota</taxon>
        <taxon>Desulfuromonadia</taxon>
        <taxon>Geobacterales</taxon>
        <taxon>Geobacteraceae</taxon>
        <taxon>Geomonas</taxon>
    </lineage>
</organism>
<evidence type="ECO:0000313" key="1">
    <source>
        <dbReference type="EMBL" id="GFO60211.1"/>
    </source>
</evidence>
<name>A0A6V8MJP0_9BACT</name>
<protein>
    <recommendedName>
        <fullName evidence="3">Antitoxin HicB</fullName>
    </recommendedName>
</protein>
<dbReference type="Pfam" id="PF05534">
    <property type="entry name" value="HicB"/>
    <property type="match status" value="1"/>
</dbReference>
<dbReference type="EMBL" id="BLXX01000007">
    <property type="protein sequence ID" value="GFO60211.1"/>
    <property type="molecule type" value="Genomic_DNA"/>
</dbReference>
<dbReference type="InterPro" id="IPR010985">
    <property type="entry name" value="Ribbon_hlx_hlx"/>
</dbReference>